<feature type="transmembrane region" description="Helical" evidence="2">
    <location>
        <begin position="162"/>
        <end position="183"/>
    </location>
</feature>
<feature type="transmembrane region" description="Helical" evidence="2">
    <location>
        <begin position="113"/>
        <end position="141"/>
    </location>
</feature>
<dbReference type="AlphaFoldDB" id="A0A9E7K5X7"/>
<dbReference type="EMBL" id="CP097507">
    <property type="protein sequence ID" value="URE07718.1"/>
    <property type="molecule type" value="Genomic_DNA"/>
</dbReference>
<keyword evidence="3" id="KW-0732">Signal</keyword>
<dbReference type="InterPro" id="IPR040283">
    <property type="entry name" value="DDB_G0292058-like"/>
</dbReference>
<evidence type="ECO:0000256" key="2">
    <source>
        <dbReference type="SAM" id="Phobius"/>
    </source>
</evidence>
<feature type="chain" id="PRO_5038738502" evidence="3">
    <location>
        <begin position="33"/>
        <end position="573"/>
    </location>
</feature>
<evidence type="ECO:0000256" key="3">
    <source>
        <dbReference type="SAM" id="SignalP"/>
    </source>
</evidence>
<feature type="signal peptide" evidence="3">
    <location>
        <begin position="1"/>
        <end position="32"/>
    </location>
</feature>
<keyword evidence="5" id="KW-1185">Reference proteome</keyword>
<keyword evidence="2" id="KW-0472">Membrane</keyword>
<feature type="compositionally biased region" description="Low complexity" evidence="1">
    <location>
        <begin position="551"/>
        <end position="565"/>
    </location>
</feature>
<protein>
    <submittedName>
        <fullName evidence="4">65-kDa microtubule-associated protein</fullName>
    </submittedName>
</protein>
<feature type="transmembrane region" description="Helical" evidence="2">
    <location>
        <begin position="502"/>
        <end position="524"/>
    </location>
</feature>
<proteinExistence type="predicted"/>
<keyword evidence="2" id="KW-0812">Transmembrane</keyword>
<keyword evidence="2" id="KW-1133">Transmembrane helix</keyword>
<dbReference type="Proteomes" id="UP001055439">
    <property type="component" value="Chromosome 5"/>
</dbReference>
<feature type="transmembrane region" description="Helical" evidence="2">
    <location>
        <begin position="301"/>
        <end position="324"/>
    </location>
</feature>
<dbReference type="PANTHER" id="PTHR31414">
    <property type="entry name" value="TRANSMEMBRANE PROTEIN DDB_G0292058"/>
    <property type="match status" value="1"/>
</dbReference>
<evidence type="ECO:0000256" key="1">
    <source>
        <dbReference type="SAM" id="MobiDB-lite"/>
    </source>
</evidence>
<accession>A0A9E7K5X7</accession>
<feature type="region of interest" description="Disordered" evidence="1">
    <location>
        <begin position="551"/>
        <end position="573"/>
    </location>
</feature>
<evidence type="ECO:0000313" key="4">
    <source>
        <dbReference type="EMBL" id="URE07718.1"/>
    </source>
</evidence>
<evidence type="ECO:0000313" key="5">
    <source>
        <dbReference type="Proteomes" id="UP001055439"/>
    </source>
</evidence>
<dbReference type="OrthoDB" id="642895at2759"/>
<feature type="transmembrane region" description="Helical" evidence="2">
    <location>
        <begin position="274"/>
        <end position="294"/>
    </location>
</feature>
<organism evidence="4 5">
    <name type="scientific">Musa troglodytarum</name>
    <name type="common">fe'i banana</name>
    <dbReference type="NCBI Taxonomy" id="320322"/>
    <lineage>
        <taxon>Eukaryota</taxon>
        <taxon>Viridiplantae</taxon>
        <taxon>Streptophyta</taxon>
        <taxon>Embryophyta</taxon>
        <taxon>Tracheophyta</taxon>
        <taxon>Spermatophyta</taxon>
        <taxon>Magnoliopsida</taxon>
        <taxon>Liliopsida</taxon>
        <taxon>Zingiberales</taxon>
        <taxon>Musaceae</taxon>
        <taxon>Musa</taxon>
    </lineage>
</organism>
<name>A0A9E7K5X7_9LILI</name>
<dbReference type="GO" id="GO:0016020">
    <property type="term" value="C:membrane"/>
    <property type="evidence" value="ECO:0007669"/>
    <property type="project" value="TreeGrafter"/>
</dbReference>
<gene>
    <name evidence="4" type="ORF">MUK42_21058</name>
</gene>
<dbReference type="PANTHER" id="PTHR31414:SF16">
    <property type="entry name" value="TRANSMEMBRANE PROTEIN"/>
    <property type="match status" value="1"/>
</dbReference>
<sequence>MPIVSSFCAATVGGLVAFSVLLLLASAPAASGASSHVVLGGGEISPKSILGGENLAPWANGLLRFSPVASGPPALAPDAKIPLVLAEKRTRRPDILNKFSMYRGGWDVTNKHYWASVGFTGAAGFGLAFIWFISFALALGTHHCCRWSIEIDEKNSSCSKQICFLLLLVFTCAALIGCVLLSVGQDEFHGEVLDTLDFVVNQSDFTVQVLKNVTDFLLLAKTISVDQLSLPRDVQNKVDKINVDLNDAANTLSGETAKSSGKIRQVFDDIRCTLIVVATMMLLLAILGFLLSVLRHKHAIYIFIISGWLLVAVTFVLCGFFVIVSNAVGDTCAAMGEWVHNSRAETSLSNILPCVDEQTTNLTLYRSKEVIVQLVNVVNTAISSQVKTVSYNQSGTLMPPLCSPYDSRMHERQCEPGEVSFVTASKVWQNYACDGSDSGLCGTAGGVTPEVYNQLVAAVNASYALDHYTPFLLNLQNCQFVRGAFNSITTFFCPRLKLDLRMVTAGLGLISSGVMLCLILWVFYANRPQGEEVFAKQHGIKDCRDCSNSLNSRSTPPSSSSYLLTAKSYGRNA</sequence>
<reference evidence="4" key="1">
    <citation type="submission" date="2022-05" db="EMBL/GenBank/DDBJ databases">
        <title>The Musa troglodytarum L. genome provides insights into the mechanism of non-climacteric behaviour and enrichment of carotenoids.</title>
        <authorList>
            <person name="Wang J."/>
        </authorList>
    </citation>
    <scope>NUCLEOTIDE SEQUENCE</scope>
    <source>
        <tissue evidence="4">Leaf</tissue>
    </source>
</reference>